<dbReference type="GO" id="GO:0043123">
    <property type="term" value="P:positive regulation of canonical NF-kappaB signal transduction"/>
    <property type="evidence" value="ECO:0007669"/>
    <property type="project" value="Ensembl"/>
</dbReference>
<dbReference type="GO" id="GO:0051260">
    <property type="term" value="P:protein homooligomerization"/>
    <property type="evidence" value="ECO:0007669"/>
    <property type="project" value="Ensembl"/>
</dbReference>
<dbReference type="PANTHER" id="PTHR31266">
    <property type="entry name" value="TRAF-INTERACTING PROTEIN WITH FHA DOMAIN-CONTAINING PROTEIN A FAMILY MEMBER"/>
    <property type="match status" value="1"/>
</dbReference>
<proteinExistence type="predicted"/>
<dbReference type="Proteomes" id="UP000001646">
    <property type="component" value="Chromosome 5"/>
</dbReference>
<gene>
    <name evidence="3" type="primary">TIFA</name>
</gene>
<evidence type="ECO:0000313" key="4">
    <source>
        <dbReference type="Proteomes" id="UP000001646"/>
    </source>
</evidence>
<protein>
    <submittedName>
        <fullName evidence="3">TRAF interacting protein with forkhead associated domain</fullName>
    </submittedName>
</protein>
<evidence type="ECO:0000256" key="1">
    <source>
        <dbReference type="ARBA" id="ARBA00004496"/>
    </source>
</evidence>
<keyword evidence="2" id="KW-0963">Cytoplasm</keyword>
<sequence>MATAFETADTEETTTSLNITVYHPEQEKKQVFRAIRFCQREQLRVDELVKFGRNCDICRFYFVDSHVSRIQFALQLFRPFGSSDLFKNRK</sequence>
<reference evidence="3" key="3">
    <citation type="submission" date="2025-09" db="UniProtKB">
        <authorList>
            <consortium name="Ensembl"/>
        </authorList>
    </citation>
    <scope>IDENTIFICATION</scope>
</reference>
<name>A0A803SU83_ANOCA</name>
<dbReference type="GeneTree" id="ENSGT00940000154589"/>
<organism evidence="3 4">
    <name type="scientific">Anolis carolinensis</name>
    <name type="common">Green anole</name>
    <name type="synonym">American chameleon</name>
    <dbReference type="NCBI Taxonomy" id="28377"/>
    <lineage>
        <taxon>Eukaryota</taxon>
        <taxon>Metazoa</taxon>
        <taxon>Chordata</taxon>
        <taxon>Craniata</taxon>
        <taxon>Vertebrata</taxon>
        <taxon>Euteleostomi</taxon>
        <taxon>Lepidosauria</taxon>
        <taxon>Squamata</taxon>
        <taxon>Bifurcata</taxon>
        <taxon>Unidentata</taxon>
        <taxon>Episquamata</taxon>
        <taxon>Toxicofera</taxon>
        <taxon>Iguania</taxon>
        <taxon>Dactyloidae</taxon>
        <taxon>Anolis</taxon>
    </lineage>
</organism>
<evidence type="ECO:0000256" key="2">
    <source>
        <dbReference type="ARBA" id="ARBA00022490"/>
    </source>
</evidence>
<dbReference type="GO" id="GO:0005737">
    <property type="term" value="C:cytoplasm"/>
    <property type="evidence" value="ECO:0007669"/>
    <property type="project" value="UniProtKB-SubCell"/>
</dbReference>
<dbReference type="GO" id="GO:0033209">
    <property type="term" value="P:tumor necrosis factor-mediated signaling pathway"/>
    <property type="evidence" value="ECO:0007669"/>
    <property type="project" value="Ensembl"/>
</dbReference>
<dbReference type="AlphaFoldDB" id="A0A803SU83"/>
<dbReference type="PANTHER" id="PTHR31266:SF2">
    <property type="entry name" value="TRAF-INTERACTING PROTEIN WITH FHA DOMAIN-CONTAINING PROTEIN A"/>
    <property type="match status" value="1"/>
</dbReference>
<reference evidence="3 4" key="1">
    <citation type="submission" date="2009-12" db="EMBL/GenBank/DDBJ databases">
        <title>The Genome Sequence of Anolis carolinensis (Green Anole Lizard).</title>
        <authorList>
            <consortium name="The Genome Sequencing Platform"/>
            <person name="Di Palma F."/>
            <person name="Alfoldi J."/>
            <person name="Heiman D."/>
            <person name="Young S."/>
            <person name="Grabherr M."/>
            <person name="Johnson J."/>
            <person name="Lander E.S."/>
            <person name="Lindblad-Toh K."/>
        </authorList>
    </citation>
    <scope>NUCLEOTIDE SEQUENCE [LARGE SCALE GENOMIC DNA]</scope>
    <source>
        <strain evidence="3 4">JBL SC #1</strain>
    </source>
</reference>
<evidence type="ECO:0000313" key="3">
    <source>
        <dbReference type="Ensembl" id="ENSACAP00000026523.1"/>
    </source>
</evidence>
<reference evidence="3" key="2">
    <citation type="submission" date="2025-08" db="UniProtKB">
        <authorList>
            <consortium name="Ensembl"/>
        </authorList>
    </citation>
    <scope>IDENTIFICATION</scope>
</reference>
<dbReference type="Ensembl" id="ENSACAT00000055720.1">
    <property type="protein sequence ID" value="ENSACAP00000026523.1"/>
    <property type="gene ID" value="ENSACAG00000044752.1"/>
</dbReference>
<dbReference type="GO" id="GO:0045087">
    <property type="term" value="P:innate immune response"/>
    <property type="evidence" value="ECO:0007669"/>
    <property type="project" value="Ensembl"/>
</dbReference>
<comment type="subcellular location">
    <subcellularLocation>
        <location evidence="1">Cytoplasm</location>
    </subcellularLocation>
</comment>
<dbReference type="InterPro" id="IPR033621">
    <property type="entry name" value="TIFA"/>
</dbReference>
<keyword evidence="4" id="KW-1185">Reference proteome</keyword>
<accession>A0A803SU83</accession>
<dbReference type="GO" id="GO:0002753">
    <property type="term" value="P:cytoplasmic pattern recognition receptor signaling pathway"/>
    <property type="evidence" value="ECO:0007669"/>
    <property type="project" value="Ensembl"/>
</dbReference>
<dbReference type="InParanoid" id="A0A803SU83"/>